<accession>A0A251P211</accession>
<protein>
    <submittedName>
        <fullName evidence="2">Uncharacterized protein</fullName>
    </submittedName>
</protein>
<sequence length="91" mass="10413">MKFPPSSPSSNQFLRSELPFSRPHQHSFPLKNIQFLDPIQLHYSNDKQNLLKNLENSNKNLQNTKCSPESSSNSGQSTRCPPKLYLNETIP</sequence>
<keyword evidence="3" id="KW-1185">Reference proteome</keyword>
<proteinExistence type="predicted"/>
<dbReference type="EMBL" id="CM007655">
    <property type="protein sequence ID" value="ONI05658.1"/>
    <property type="molecule type" value="Genomic_DNA"/>
</dbReference>
<dbReference type="Gramene" id="ONI05658">
    <property type="protein sequence ID" value="ONI05658"/>
    <property type="gene ID" value="PRUPE_5G017400"/>
</dbReference>
<gene>
    <name evidence="2" type="ORF">PRUPE_5G017400</name>
</gene>
<feature type="compositionally biased region" description="Polar residues" evidence="1">
    <location>
        <begin position="64"/>
        <end position="79"/>
    </location>
</feature>
<evidence type="ECO:0000313" key="3">
    <source>
        <dbReference type="Proteomes" id="UP000006882"/>
    </source>
</evidence>
<name>A0A251P211_PRUPE</name>
<dbReference type="AlphaFoldDB" id="A0A251P211"/>
<feature type="region of interest" description="Disordered" evidence="1">
    <location>
        <begin position="1"/>
        <end position="20"/>
    </location>
</feature>
<feature type="region of interest" description="Disordered" evidence="1">
    <location>
        <begin position="61"/>
        <end position="91"/>
    </location>
</feature>
<organism evidence="2 3">
    <name type="scientific">Prunus persica</name>
    <name type="common">Peach</name>
    <name type="synonym">Amygdalus persica</name>
    <dbReference type="NCBI Taxonomy" id="3760"/>
    <lineage>
        <taxon>Eukaryota</taxon>
        <taxon>Viridiplantae</taxon>
        <taxon>Streptophyta</taxon>
        <taxon>Embryophyta</taxon>
        <taxon>Tracheophyta</taxon>
        <taxon>Spermatophyta</taxon>
        <taxon>Magnoliopsida</taxon>
        <taxon>eudicotyledons</taxon>
        <taxon>Gunneridae</taxon>
        <taxon>Pentapetalae</taxon>
        <taxon>rosids</taxon>
        <taxon>fabids</taxon>
        <taxon>Rosales</taxon>
        <taxon>Rosaceae</taxon>
        <taxon>Amygdaloideae</taxon>
        <taxon>Amygdaleae</taxon>
        <taxon>Prunus</taxon>
    </lineage>
</organism>
<reference evidence="2 3" key="1">
    <citation type="journal article" date="2013" name="Nat. Genet.">
        <title>The high-quality draft genome of peach (Prunus persica) identifies unique patterns of genetic diversity, domestication and genome evolution.</title>
        <authorList>
            <consortium name="International Peach Genome Initiative"/>
            <person name="Verde I."/>
            <person name="Abbott A.G."/>
            <person name="Scalabrin S."/>
            <person name="Jung S."/>
            <person name="Shu S."/>
            <person name="Marroni F."/>
            <person name="Zhebentyayeva T."/>
            <person name="Dettori M.T."/>
            <person name="Grimwood J."/>
            <person name="Cattonaro F."/>
            <person name="Zuccolo A."/>
            <person name="Rossini L."/>
            <person name="Jenkins J."/>
            <person name="Vendramin E."/>
            <person name="Meisel L.A."/>
            <person name="Decroocq V."/>
            <person name="Sosinski B."/>
            <person name="Prochnik S."/>
            <person name="Mitros T."/>
            <person name="Policriti A."/>
            <person name="Cipriani G."/>
            <person name="Dondini L."/>
            <person name="Ficklin S."/>
            <person name="Goodstein D.M."/>
            <person name="Xuan P."/>
            <person name="Del Fabbro C."/>
            <person name="Aramini V."/>
            <person name="Copetti D."/>
            <person name="Gonzalez S."/>
            <person name="Horner D.S."/>
            <person name="Falchi R."/>
            <person name="Lucas S."/>
            <person name="Mica E."/>
            <person name="Maldonado J."/>
            <person name="Lazzari B."/>
            <person name="Bielenberg D."/>
            <person name="Pirona R."/>
            <person name="Miculan M."/>
            <person name="Barakat A."/>
            <person name="Testolin R."/>
            <person name="Stella A."/>
            <person name="Tartarini S."/>
            <person name="Tonutti P."/>
            <person name="Arus P."/>
            <person name="Orellana A."/>
            <person name="Wells C."/>
            <person name="Main D."/>
            <person name="Vizzotto G."/>
            <person name="Silva H."/>
            <person name="Salamini F."/>
            <person name="Schmutz J."/>
            <person name="Morgante M."/>
            <person name="Rokhsar D.S."/>
        </authorList>
    </citation>
    <scope>NUCLEOTIDE SEQUENCE [LARGE SCALE GENOMIC DNA]</scope>
    <source>
        <strain evidence="3">cv. Nemared</strain>
    </source>
</reference>
<evidence type="ECO:0000313" key="2">
    <source>
        <dbReference type="EMBL" id="ONI05658.1"/>
    </source>
</evidence>
<evidence type="ECO:0000256" key="1">
    <source>
        <dbReference type="SAM" id="MobiDB-lite"/>
    </source>
</evidence>
<dbReference type="Proteomes" id="UP000006882">
    <property type="component" value="Chromosome G5"/>
</dbReference>